<evidence type="ECO:0000313" key="1">
    <source>
        <dbReference type="EMBL" id="VYT52691.1"/>
    </source>
</evidence>
<gene>
    <name evidence="1" type="ORF">CILFYP12_04330</name>
</gene>
<protein>
    <submittedName>
        <fullName evidence="1">Uncharacterized protein</fullName>
    </submittedName>
</protein>
<dbReference type="AlphaFoldDB" id="A0A6N2XEE1"/>
<name>A0A6N2XEE1_CLOIN</name>
<organism evidence="1">
    <name type="scientific">Clostridium innocuum</name>
    <dbReference type="NCBI Taxonomy" id="1522"/>
    <lineage>
        <taxon>Bacteria</taxon>
        <taxon>Bacillati</taxon>
        <taxon>Bacillota</taxon>
        <taxon>Clostridia</taxon>
        <taxon>Eubacteriales</taxon>
        <taxon>Clostridiaceae</taxon>
        <taxon>Clostridium</taxon>
    </lineage>
</organism>
<dbReference type="EMBL" id="CACRTE010000058">
    <property type="protein sequence ID" value="VYT52691.1"/>
    <property type="molecule type" value="Genomic_DNA"/>
</dbReference>
<sequence>MERRVSGIKKEYLALYRHINYPDQWENAKISFGGDSRYCETLEEAKMYIKKVKKGFNVETKIKVREVTKWKELQID</sequence>
<accession>A0A6N2XEE1</accession>
<proteinExistence type="predicted"/>
<reference evidence="1" key="1">
    <citation type="submission" date="2019-11" db="EMBL/GenBank/DDBJ databases">
        <authorList>
            <person name="Feng L."/>
        </authorList>
    </citation>
    <scope>NUCLEOTIDE SEQUENCE</scope>
    <source>
        <strain evidence="1">CinnocuumLFYP12</strain>
    </source>
</reference>